<dbReference type="GO" id="GO:0042597">
    <property type="term" value="C:periplasmic space"/>
    <property type="evidence" value="ECO:0007669"/>
    <property type="project" value="UniProtKB-SubCell"/>
</dbReference>
<comment type="similarity">
    <text evidence="2 7">Belongs to the FlgA family.</text>
</comment>
<dbReference type="RefSeq" id="WP_158354938.1">
    <property type="nucleotide sequence ID" value="NZ_CP034867.1"/>
</dbReference>
<dbReference type="NCBIfam" id="TIGR03170">
    <property type="entry name" value="flgA_cterm"/>
    <property type="match status" value="1"/>
</dbReference>
<protein>
    <recommendedName>
        <fullName evidence="3 7">Flagella basal body P-ring formation protein FlgA</fullName>
    </recommendedName>
</protein>
<comment type="subcellular location">
    <subcellularLocation>
        <location evidence="1 7">Periplasm</location>
    </subcellularLocation>
</comment>
<gene>
    <name evidence="9" type="primary">flgA</name>
    <name evidence="9" type="ORF">D9V72_01705</name>
</gene>
<comment type="function">
    <text evidence="6 7">Involved in the assembly process of the P-ring formation. It may associate with FlgF on the rod constituting a structure essential for the P-ring assembly or may act as a modulator protein for the P-ring assembly.</text>
</comment>
<dbReference type="CDD" id="cd11614">
    <property type="entry name" value="SAF_CpaB_FlgA_like"/>
    <property type="match status" value="1"/>
</dbReference>
<evidence type="ECO:0000259" key="8">
    <source>
        <dbReference type="SMART" id="SM00858"/>
    </source>
</evidence>
<dbReference type="EMBL" id="CP034867">
    <property type="protein sequence ID" value="QCI22780.1"/>
    <property type="molecule type" value="Genomic_DNA"/>
</dbReference>
<reference evidence="9 10" key="1">
    <citation type="submission" date="2018-12" db="EMBL/GenBank/DDBJ databases">
        <authorList>
            <person name="Chong R.A."/>
        </authorList>
    </citation>
    <scope>NUCLEOTIDE SEQUENCE [LARGE SCALE GENOMIC DNA]</scope>
    <source>
        <strain evidence="9 10">Mga</strain>
    </source>
</reference>
<feature type="signal peptide" evidence="7">
    <location>
        <begin position="1"/>
        <end position="18"/>
    </location>
</feature>
<name>A0A4D6YAJ6_9GAMM</name>
<dbReference type="Proteomes" id="UP000298716">
    <property type="component" value="Chromosome"/>
</dbReference>
<dbReference type="GO" id="GO:0044780">
    <property type="term" value="P:bacterial-type flagellum assembly"/>
    <property type="evidence" value="ECO:0007669"/>
    <property type="project" value="InterPro"/>
</dbReference>
<keyword evidence="9" id="KW-0969">Cilium</keyword>
<proteinExistence type="inferred from homology"/>
<evidence type="ECO:0000256" key="1">
    <source>
        <dbReference type="ARBA" id="ARBA00004418"/>
    </source>
</evidence>
<dbReference type="PANTHER" id="PTHR36307">
    <property type="entry name" value="FLAGELLA BASAL BODY P-RING FORMATION PROTEIN FLGA"/>
    <property type="match status" value="1"/>
</dbReference>
<dbReference type="InterPro" id="IPR017585">
    <property type="entry name" value="SAF_FlgA"/>
</dbReference>
<dbReference type="AlphaFoldDB" id="A0A4D6YAJ6"/>
<accession>A0A4D6YAJ6</accession>
<dbReference type="InterPro" id="IPR013974">
    <property type="entry name" value="SAF"/>
</dbReference>
<evidence type="ECO:0000313" key="9">
    <source>
        <dbReference type="EMBL" id="QCI22780.1"/>
    </source>
</evidence>
<dbReference type="InterPro" id="IPR039246">
    <property type="entry name" value="Flagellar_FlgA"/>
</dbReference>
<keyword evidence="9" id="KW-0282">Flagellum</keyword>
<reference evidence="9 10" key="2">
    <citation type="submission" date="2019-05" db="EMBL/GenBank/DDBJ databases">
        <title>Genome evolution of the obligate endosymbiont Buchnera aphidicola.</title>
        <authorList>
            <person name="Moran N.A."/>
        </authorList>
    </citation>
    <scope>NUCLEOTIDE SEQUENCE [LARGE SCALE GENOMIC DNA]</scope>
    <source>
        <strain evidence="9 10">Mga</strain>
    </source>
</reference>
<sequence>MKMMIYFFLLFISFTVNSASSNVQKFNFFDLNKQLNIFFKKEYPFNKDNINIIIRTPLKKNIYCKKPVFSLLRNIHTFGLIDVLLTCNQERYYLQVEVQVEGEYIVANRPIPRGTKITESDLKILIGRLDMLPNNTYRKKKDVINRINLHDFVPLQPITSFMTRPFWLVTVNQQVTVIINDKNFMISSQAKSLSNGAKNDIIRVKTKTGKIIHGVINENGEVLVSV</sequence>
<dbReference type="Gene3D" id="3.90.1210.10">
    <property type="entry name" value="Antifreeze-like/N-acetylneuraminic acid synthase C-terminal domain"/>
    <property type="match status" value="1"/>
</dbReference>
<evidence type="ECO:0000256" key="6">
    <source>
        <dbReference type="ARBA" id="ARBA00025643"/>
    </source>
</evidence>
<evidence type="ECO:0000256" key="5">
    <source>
        <dbReference type="ARBA" id="ARBA00022764"/>
    </source>
</evidence>
<organism evidence="9 10">
    <name type="scientific">Buchnera aphidicola</name>
    <name type="common">Macrosiphum gaurae</name>
    <dbReference type="NCBI Taxonomy" id="2315801"/>
    <lineage>
        <taxon>Bacteria</taxon>
        <taxon>Pseudomonadati</taxon>
        <taxon>Pseudomonadota</taxon>
        <taxon>Gammaproteobacteria</taxon>
        <taxon>Enterobacterales</taxon>
        <taxon>Erwiniaceae</taxon>
        <taxon>Buchnera</taxon>
    </lineage>
</organism>
<keyword evidence="9" id="KW-0966">Cell projection</keyword>
<evidence type="ECO:0000256" key="4">
    <source>
        <dbReference type="ARBA" id="ARBA00022729"/>
    </source>
</evidence>
<feature type="domain" description="SAF" evidence="8">
    <location>
        <begin position="102"/>
        <end position="164"/>
    </location>
</feature>
<evidence type="ECO:0000256" key="2">
    <source>
        <dbReference type="ARBA" id="ARBA00010474"/>
    </source>
</evidence>
<evidence type="ECO:0000256" key="7">
    <source>
        <dbReference type="RuleBase" id="RU362063"/>
    </source>
</evidence>
<keyword evidence="7" id="KW-1005">Bacterial flagellum biogenesis</keyword>
<evidence type="ECO:0000256" key="3">
    <source>
        <dbReference type="ARBA" id="ARBA00014754"/>
    </source>
</evidence>
<evidence type="ECO:0000313" key="10">
    <source>
        <dbReference type="Proteomes" id="UP000298716"/>
    </source>
</evidence>
<keyword evidence="5 7" id="KW-0574">Periplasm</keyword>
<keyword evidence="4 7" id="KW-0732">Signal</keyword>
<feature type="chain" id="PRO_5020912453" description="Flagella basal body P-ring formation protein FlgA" evidence="7">
    <location>
        <begin position="19"/>
        <end position="226"/>
    </location>
</feature>
<dbReference type="Pfam" id="PF13144">
    <property type="entry name" value="ChapFlgA"/>
    <property type="match status" value="1"/>
</dbReference>
<dbReference type="PANTHER" id="PTHR36307:SF1">
    <property type="entry name" value="FLAGELLA BASAL BODY P-RING FORMATION PROTEIN FLGA"/>
    <property type="match status" value="1"/>
</dbReference>
<dbReference type="OrthoDB" id="7065435at2"/>
<dbReference type="SMART" id="SM00858">
    <property type="entry name" value="SAF"/>
    <property type="match status" value="1"/>
</dbReference>
<dbReference type="Gene3D" id="2.30.30.760">
    <property type="match status" value="1"/>
</dbReference>